<protein>
    <submittedName>
        <fullName evidence="1">Uncharacterized protein</fullName>
    </submittedName>
</protein>
<evidence type="ECO:0000313" key="1">
    <source>
        <dbReference type="EMBL" id="KYO48891.1"/>
    </source>
</evidence>
<dbReference type="AlphaFoldDB" id="A0A151PIF2"/>
<accession>A0A151PIF2</accession>
<keyword evidence="2" id="KW-1185">Reference proteome</keyword>
<dbReference type="EMBL" id="AKHW03000178">
    <property type="protein sequence ID" value="KYO48891.1"/>
    <property type="molecule type" value="Genomic_DNA"/>
</dbReference>
<gene>
    <name evidence="1" type="ORF">Y1Q_0020238</name>
</gene>
<organism evidence="1 2">
    <name type="scientific">Alligator mississippiensis</name>
    <name type="common">American alligator</name>
    <dbReference type="NCBI Taxonomy" id="8496"/>
    <lineage>
        <taxon>Eukaryota</taxon>
        <taxon>Metazoa</taxon>
        <taxon>Chordata</taxon>
        <taxon>Craniata</taxon>
        <taxon>Vertebrata</taxon>
        <taxon>Euteleostomi</taxon>
        <taxon>Archelosauria</taxon>
        <taxon>Archosauria</taxon>
        <taxon>Crocodylia</taxon>
        <taxon>Alligatoridae</taxon>
        <taxon>Alligatorinae</taxon>
        <taxon>Alligator</taxon>
    </lineage>
</organism>
<dbReference type="Proteomes" id="UP000050525">
    <property type="component" value="Unassembled WGS sequence"/>
</dbReference>
<comment type="caution">
    <text evidence="1">The sequence shown here is derived from an EMBL/GenBank/DDBJ whole genome shotgun (WGS) entry which is preliminary data.</text>
</comment>
<evidence type="ECO:0000313" key="2">
    <source>
        <dbReference type="Proteomes" id="UP000050525"/>
    </source>
</evidence>
<reference evidence="1 2" key="1">
    <citation type="journal article" date="2012" name="Genome Biol.">
        <title>Sequencing three crocodilian genomes to illuminate the evolution of archosaurs and amniotes.</title>
        <authorList>
            <person name="St John J.A."/>
            <person name="Braun E.L."/>
            <person name="Isberg S.R."/>
            <person name="Miles L.G."/>
            <person name="Chong A.Y."/>
            <person name="Gongora J."/>
            <person name="Dalzell P."/>
            <person name="Moran C."/>
            <person name="Bed'hom B."/>
            <person name="Abzhanov A."/>
            <person name="Burgess S.C."/>
            <person name="Cooksey A.M."/>
            <person name="Castoe T.A."/>
            <person name="Crawford N.G."/>
            <person name="Densmore L.D."/>
            <person name="Drew J.C."/>
            <person name="Edwards S.V."/>
            <person name="Faircloth B.C."/>
            <person name="Fujita M.K."/>
            <person name="Greenwold M.J."/>
            <person name="Hoffmann F.G."/>
            <person name="Howard J.M."/>
            <person name="Iguchi T."/>
            <person name="Janes D.E."/>
            <person name="Khan S.Y."/>
            <person name="Kohno S."/>
            <person name="de Koning A.J."/>
            <person name="Lance S.L."/>
            <person name="McCarthy F.M."/>
            <person name="McCormack J.E."/>
            <person name="Merchant M.E."/>
            <person name="Peterson D.G."/>
            <person name="Pollock D.D."/>
            <person name="Pourmand N."/>
            <person name="Raney B.J."/>
            <person name="Roessler K.A."/>
            <person name="Sanford J.R."/>
            <person name="Sawyer R.H."/>
            <person name="Schmidt C.J."/>
            <person name="Triplett E.W."/>
            <person name="Tuberville T.D."/>
            <person name="Venegas-Anaya M."/>
            <person name="Howard J.T."/>
            <person name="Jarvis E.D."/>
            <person name="Guillette L.J.Jr."/>
            <person name="Glenn T.C."/>
            <person name="Green R.E."/>
            <person name="Ray D.A."/>
        </authorList>
    </citation>
    <scope>NUCLEOTIDE SEQUENCE [LARGE SCALE GENOMIC DNA]</scope>
    <source>
        <strain evidence="1">KSC_2009_1</strain>
    </source>
</reference>
<name>A0A151PIF2_ALLMI</name>
<sequence length="86" mass="8917">MRLAQRSSSARVACAAILAARGGSGSFRGVCLSPAPASEEGGHSCEVGKERGFLPVLFGWTGCSTWTSELRVCTDTDGLYSMSTIG</sequence>
<proteinExistence type="predicted"/>